<organism evidence="2 3">
    <name type="scientific">Pseudolabrys taiwanensis</name>
    <dbReference type="NCBI Taxonomy" id="331696"/>
    <lineage>
        <taxon>Bacteria</taxon>
        <taxon>Pseudomonadati</taxon>
        <taxon>Pseudomonadota</taxon>
        <taxon>Alphaproteobacteria</taxon>
        <taxon>Hyphomicrobiales</taxon>
        <taxon>Xanthobacteraceae</taxon>
        <taxon>Pseudolabrys</taxon>
    </lineage>
</organism>
<dbReference type="EMBL" id="CP031417">
    <property type="protein sequence ID" value="AXK80828.1"/>
    <property type="molecule type" value="Genomic_DNA"/>
</dbReference>
<dbReference type="RefSeq" id="WP_115690851.1">
    <property type="nucleotide sequence ID" value="NZ_CP031417.1"/>
</dbReference>
<protein>
    <recommendedName>
        <fullName evidence="4">DUF5330 domain-containing protein</fullName>
    </recommendedName>
</protein>
<evidence type="ECO:0008006" key="4">
    <source>
        <dbReference type="Google" id="ProtNLM"/>
    </source>
</evidence>
<evidence type="ECO:0000256" key="1">
    <source>
        <dbReference type="SAM" id="MobiDB-lite"/>
    </source>
</evidence>
<reference evidence="2 3" key="1">
    <citation type="submission" date="2018-07" db="EMBL/GenBank/DDBJ databases">
        <authorList>
            <person name="Quirk P.G."/>
            <person name="Krulwich T.A."/>
        </authorList>
    </citation>
    <scope>NUCLEOTIDE SEQUENCE [LARGE SCALE GENOMIC DNA]</scope>
    <source>
        <strain evidence="2 3">CC-BB4</strain>
    </source>
</reference>
<feature type="compositionally biased region" description="Basic and acidic residues" evidence="1">
    <location>
        <begin position="126"/>
        <end position="137"/>
    </location>
</feature>
<proteinExistence type="predicted"/>
<keyword evidence="3" id="KW-1185">Reference proteome</keyword>
<dbReference type="KEGG" id="ptaw:DW352_10090"/>
<dbReference type="Pfam" id="PF17264">
    <property type="entry name" value="DUF5330"/>
    <property type="match status" value="1"/>
</dbReference>
<dbReference type="Proteomes" id="UP000254889">
    <property type="component" value="Chromosome"/>
</dbReference>
<dbReference type="InterPro" id="IPR035220">
    <property type="entry name" value="DUF5330"/>
</dbReference>
<evidence type="ECO:0000313" key="2">
    <source>
        <dbReference type="EMBL" id="AXK80828.1"/>
    </source>
</evidence>
<sequence length="137" mass="14402">MFFLLRVAFWLGIVCVLLPSLGSKSDAPETQIDPVQAVTLASAAVSDARGFCDRQPDACVVGGKVAVAIGHKAEAGARTLFEFISSKLSQQPQPAEKAAMKPQPGQGTLTEADMAPAWHAPVPLPPRREARAGRPSA</sequence>
<accession>A0A345ZV81</accession>
<name>A0A345ZV81_9HYPH</name>
<feature type="region of interest" description="Disordered" evidence="1">
    <location>
        <begin position="92"/>
        <end position="137"/>
    </location>
</feature>
<dbReference type="AlphaFoldDB" id="A0A345ZV81"/>
<dbReference type="OrthoDB" id="7923950at2"/>
<evidence type="ECO:0000313" key="3">
    <source>
        <dbReference type="Proteomes" id="UP000254889"/>
    </source>
</evidence>
<gene>
    <name evidence="2" type="ORF">DW352_10090</name>
</gene>